<dbReference type="GO" id="GO:0008270">
    <property type="term" value="F:zinc ion binding"/>
    <property type="evidence" value="ECO:0007669"/>
    <property type="project" value="UniProtKB-KW"/>
</dbReference>
<proteinExistence type="predicted"/>
<reference evidence="7" key="1">
    <citation type="submission" date="2024-10" db="EMBL/GenBank/DDBJ databases">
        <authorList>
            <person name="Ryan C."/>
        </authorList>
    </citation>
    <scope>NUCLEOTIDE SEQUENCE [LARGE SCALE GENOMIC DNA]</scope>
</reference>
<name>A0ABC8W503_9POAL</name>
<feature type="region of interest" description="Disordered" evidence="5">
    <location>
        <begin position="1"/>
        <end position="68"/>
    </location>
</feature>
<dbReference type="EMBL" id="OZ075121">
    <property type="protein sequence ID" value="CAL4902902.1"/>
    <property type="molecule type" value="Genomic_DNA"/>
</dbReference>
<evidence type="ECO:0000256" key="3">
    <source>
        <dbReference type="ARBA" id="ARBA00022833"/>
    </source>
</evidence>
<evidence type="ECO:0000256" key="2">
    <source>
        <dbReference type="ARBA" id="ARBA00022771"/>
    </source>
</evidence>
<protein>
    <recommendedName>
        <fullName evidence="6">SIAH-type domain-containing protein</fullName>
    </recommendedName>
</protein>
<dbReference type="SUPFAM" id="SSF49599">
    <property type="entry name" value="TRAF domain-like"/>
    <property type="match status" value="1"/>
</dbReference>
<evidence type="ECO:0000256" key="1">
    <source>
        <dbReference type="ARBA" id="ARBA00022723"/>
    </source>
</evidence>
<keyword evidence="8" id="KW-1185">Reference proteome</keyword>
<dbReference type="Proteomes" id="UP001497457">
    <property type="component" value="Chromosome 11b"/>
</dbReference>
<evidence type="ECO:0000313" key="8">
    <source>
        <dbReference type="Proteomes" id="UP001497457"/>
    </source>
</evidence>
<dbReference type="PROSITE" id="PS51081">
    <property type="entry name" value="ZF_SIAH"/>
    <property type="match status" value="1"/>
</dbReference>
<dbReference type="InterPro" id="IPR013083">
    <property type="entry name" value="Znf_RING/FYVE/PHD"/>
</dbReference>
<feature type="domain" description="SIAH-type" evidence="6">
    <location>
        <begin position="145"/>
        <end position="203"/>
    </location>
</feature>
<dbReference type="InterPro" id="IPR013010">
    <property type="entry name" value="Znf_SIAH"/>
</dbReference>
<dbReference type="PANTHER" id="PTHR10315:SF83">
    <property type="entry name" value="RING-TYPE E3 UBIQUITIN TRANSFERASE"/>
    <property type="match status" value="1"/>
</dbReference>
<keyword evidence="1" id="KW-0479">Metal-binding</keyword>
<dbReference type="PANTHER" id="PTHR10315">
    <property type="entry name" value="E3 UBIQUITIN PROTEIN LIGASE SIAH"/>
    <property type="match status" value="1"/>
</dbReference>
<evidence type="ECO:0000259" key="6">
    <source>
        <dbReference type="PROSITE" id="PS51081"/>
    </source>
</evidence>
<dbReference type="Gene3D" id="3.30.40.10">
    <property type="entry name" value="Zinc/RING finger domain, C3HC4 (zinc finger)"/>
    <property type="match status" value="1"/>
</dbReference>
<accession>A0ABC8W503</accession>
<gene>
    <name evidence="7" type="ORF">URODEC1_LOCUS10220</name>
</gene>
<evidence type="ECO:0000313" key="7">
    <source>
        <dbReference type="EMBL" id="CAL4902902.1"/>
    </source>
</evidence>
<organism evidence="7 8">
    <name type="scientific">Urochloa decumbens</name>
    <dbReference type="NCBI Taxonomy" id="240449"/>
    <lineage>
        <taxon>Eukaryota</taxon>
        <taxon>Viridiplantae</taxon>
        <taxon>Streptophyta</taxon>
        <taxon>Embryophyta</taxon>
        <taxon>Tracheophyta</taxon>
        <taxon>Spermatophyta</taxon>
        <taxon>Magnoliopsida</taxon>
        <taxon>Liliopsida</taxon>
        <taxon>Poales</taxon>
        <taxon>Poaceae</taxon>
        <taxon>PACMAD clade</taxon>
        <taxon>Panicoideae</taxon>
        <taxon>Panicodae</taxon>
        <taxon>Paniceae</taxon>
        <taxon>Melinidinae</taxon>
        <taxon>Urochloa</taxon>
    </lineage>
</organism>
<keyword evidence="2 4" id="KW-0863">Zinc-finger</keyword>
<sequence length="348" mass="37889">MSLLPGESFQAGEERRRGLLEAAGKRAATTRASAGVRKKSRGSGSSDAAALPPSRVRPEGAAAAAGDAKVEDTDALDWRVLPPAEASHLPVRMLITFMLGMQCKVGHVVCLVCRDKLKATGKCHMCGIATGGYSRCHAMERLVESISFPCPNATYGCTTRPVYHDREGHLLKCPHRPGRCPDKDCGFMCSTDVLLDHFSGVHAWPPCTVLAAGQFKVRLNDGFNFLRSDHATSSPPCLLFLLKVARQQLGCAISVLCICPNAATNGEGPSPMEFELIYTRYVYPRKRSLGDQLTDQYQRCSFRVACMDLSTGLPSPDDCFQLVVPNFALGEDNKETIQIECRIFSQST</sequence>
<evidence type="ECO:0000256" key="5">
    <source>
        <dbReference type="SAM" id="MobiDB-lite"/>
    </source>
</evidence>
<dbReference type="Pfam" id="PF21361">
    <property type="entry name" value="Sina_ZnF"/>
    <property type="match status" value="1"/>
</dbReference>
<dbReference type="AlphaFoldDB" id="A0ABC8W503"/>
<evidence type="ECO:0000256" key="4">
    <source>
        <dbReference type="PROSITE-ProRule" id="PRU00455"/>
    </source>
</evidence>
<dbReference type="InterPro" id="IPR052088">
    <property type="entry name" value="E3_ubiquitin-ligase_SINA"/>
</dbReference>
<keyword evidence="3" id="KW-0862">Zinc</keyword>